<accession>A0A9E2KD66</accession>
<reference evidence="2" key="2">
    <citation type="submission" date="2021-04" db="EMBL/GenBank/DDBJ databases">
        <authorList>
            <person name="Gilroy R."/>
        </authorList>
    </citation>
    <scope>NUCLEOTIDE SEQUENCE</scope>
    <source>
        <strain evidence="2">B5-657</strain>
    </source>
</reference>
<sequence length="284" mass="31256">MFKKSKKLSFIMIGTSLFMCTSLIAAPMLKEIKAYLNPSIQYTLDGESILENTQTISYHNKNYVSIADLANALGLQVSYENNTVSLTSPKEEVVVNIPQATIKEVLTDSNQVVILPEGKEDTPAHYLILNINAKTTIKDTESAHTYTLEELKEGMTLSVEHSPMMTRSLPPQTAAYSITLLEKNEPTVITDEEIPTFTLLKNMNIVSINADANYFIIAPKGVSQEDPNNQTIIRYSKDTLMNAQSNQDISSSLQVGDLVTVKVGPVATLSIPPQMLALEITLEA</sequence>
<dbReference type="AlphaFoldDB" id="A0A9E2KD66"/>
<protein>
    <recommendedName>
        <fullName evidence="4">Copper amine oxidase-like N-terminal domain-containing protein</fullName>
    </recommendedName>
</protein>
<dbReference type="EMBL" id="JAHLFQ010000148">
    <property type="protein sequence ID" value="MBU3804418.1"/>
    <property type="molecule type" value="Genomic_DNA"/>
</dbReference>
<dbReference type="Proteomes" id="UP000824229">
    <property type="component" value="Unassembled WGS sequence"/>
</dbReference>
<feature type="signal peptide" evidence="1">
    <location>
        <begin position="1"/>
        <end position="25"/>
    </location>
</feature>
<keyword evidence="1" id="KW-0732">Signal</keyword>
<evidence type="ECO:0000256" key="1">
    <source>
        <dbReference type="SAM" id="SignalP"/>
    </source>
</evidence>
<organism evidence="2 3">
    <name type="scientific">Candidatus Cellulosilyticum pullistercoris</name>
    <dbReference type="NCBI Taxonomy" id="2838521"/>
    <lineage>
        <taxon>Bacteria</taxon>
        <taxon>Bacillati</taxon>
        <taxon>Bacillota</taxon>
        <taxon>Clostridia</taxon>
        <taxon>Lachnospirales</taxon>
        <taxon>Cellulosilyticaceae</taxon>
        <taxon>Cellulosilyticum</taxon>
    </lineage>
</organism>
<evidence type="ECO:0000313" key="2">
    <source>
        <dbReference type="EMBL" id="MBU3804418.1"/>
    </source>
</evidence>
<name>A0A9E2KD66_9FIRM</name>
<comment type="caution">
    <text evidence="2">The sequence shown here is derived from an EMBL/GenBank/DDBJ whole genome shotgun (WGS) entry which is preliminary data.</text>
</comment>
<reference evidence="2" key="1">
    <citation type="journal article" date="2021" name="PeerJ">
        <title>Extensive microbial diversity within the chicken gut microbiome revealed by metagenomics and culture.</title>
        <authorList>
            <person name="Gilroy R."/>
            <person name="Ravi A."/>
            <person name="Getino M."/>
            <person name="Pursley I."/>
            <person name="Horton D.L."/>
            <person name="Alikhan N.F."/>
            <person name="Baker D."/>
            <person name="Gharbi K."/>
            <person name="Hall N."/>
            <person name="Watson M."/>
            <person name="Adriaenssens E.M."/>
            <person name="Foster-Nyarko E."/>
            <person name="Jarju S."/>
            <person name="Secka A."/>
            <person name="Antonio M."/>
            <person name="Oren A."/>
            <person name="Chaudhuri R.R."/>
            <person name="La Ragione R."/>
            <person name="Hildebrand F."/>
            <person name="Pallen M.J."/>
        </authorList>
    </citation>
    <scope>NUCLEOTIDE SEQUENCE</scope>
    <source>
        <strain evidence="2">B5-657</strain>
    </source>
</reference>
<gene>
    <name evidence="2" type="ORF">H9872_06650</name>
</gene>
<proteinExistence type="predicted"/>
<evidence type="ECO:0008006" key="4">
    <source>
        <dbReference type="Google" id="ProtNLM"/>
    </source>
</evidence>
<feature type="chain" id="PRO_5039392054" description="Copper amine oxidase-like N-terminal domain-containing protein" evidence="1">
    <location>
        <begin position="26"/>
        <end position="284"/>
    </location>
</feature>
<evidence type="ECO:0000313" key="3">
    <source>
        <dbReference type="Proteomes" id="UP000824229"/>
    </source>
</evidence>